<dbReference type="InterPro" id="IPR011006">
    <property type="entry name" value="CheY-like_superfamily"/>
</dbReference>
<keyword evidence="1 2" id="KW-0597">Phosphoprotein</keyword>
<protein>
    <submittedName>
        <fullName evidence="4">Response regulator</fullName>
    </submittedName>
</protein>
<evidence type="ECO:0000256" key="2">
    <source>
        <dbReference type="PROSITE-ProRule" id="PRU00169"/>
    </source>
</evidence>
<dbReference type="InterPro" id="IPR050595">
    <property type="entry name" value="Bact_response_regulator"/>
</dbReference>
<accession>A0ABW4I5F0</accession>
<feature type="domain" description="Response regulatory" evidence="3">
    <location>
        <begin position="4"/>
        <end position="119"/>
    </location>
</feature>
<dbReference type="RefSeq" id="WP_380889208.1">
    <property type="nucleotide sequence ID" value="NZ_JBHUDY010000001.1"/>
</dbReference>
<evidence type="ECO:0000313" key="4">
    <source>
        <dbReference type="EMBL" id="MFD1612365.1"/>
    </source>
</evidence>
<gene>
    <name evidence="4" type="ORF">ACFSCW_11175</name>
</gene>
<dbReference type="PANTHER" id="PTHR44591">
    <property type="entry name" value="STRESS RESPONSE REGULATOR PROTEIN 1"/>
    <property type="match status" value="1"/>
</dbReference>
<feature type="modified residue" description="4-aspartylphosphate" evidence="2">
    <location>
        <position position="55"/>
    </location>
</feature>
<dbReference type="Proteomes" id="UP001597115">
    <property type="component" value="Unassembled WGS sequence"/>
</dbReference>
<sequence length="127" mass="13299">MAVTVLIVDDSKLARIVASKALAELQPEWAKIEAGSAAQALELLGDVPVDVALIDFNMKDKDGLELASELRAMRPDMPIAIITANIQDEVIARARAVGAAFVAKPVTSEGLSGFVSGAALKLRTSKA</sequence>
<name>A0ABW4I5F0_9SPHN</name>
<evidence type="ECO:0000313" key="5">
    <source>
        <dbReference type="Proteomes" id="UP001597115"/>
    </source>
</evidence>
<dbReference type="PROSITE" id="PS50110">
    <property type="entry name" value="RESPONSE_REGULATORY"/>
    <property type="match status" value="1"/>
</dbReference>
<dbReference type="Gene3D" id="3.40.50.2300">
    <property type="match status" value="1"/>
</dbReference>
<dbReference type="Pfam" id="PF00072">
    <property type="entry name" value="Response_reg"/>
    <property type="match status" value="1"/>
</dbReference>
<dbReference type="InterPro" id="IPR001789">
    <property type="entry name" value="Sig_transdc_resp-reg_receiver"/>
</dbReference>
<organism evidence="4 5">
    <name type="scientific">Sphingomonas tabacisoli</name>
    <dbReference type="NCBI Taxonomy" id="2249466"/>
    <lineage>
        <taxon>Bacteria</taxon>
        <taxon>Pseudomonadati</taxon>
        <taxon>Pseudomonadota</taxon>
        <taxon>Alphaproteobacteria</taxon>
        <taxon>Sphingomonadales</taxon>
        <taxon>Sphingomonadaceae</taxon>
        <taxon>Sphingomonas</taxon>
    </lineage>
</organism>
<dbReference type="SUPFAM" id="SSF52172">
    <property type="entry name" value="CheY-like"/>
    <property type="match status" value="1"/>
</dbReference>
<dbReference type="PANTHER" id="PTHR44591:SF3">
    <property type="entry name" value="RESPONSE REGULATORY DOMAIN-CONTAINING PROTEIN"/>
    <property type="match status" value="1"/>
</dbReference>
<evidence type="ECO:0000259" key="3">
    <source>
        <dbReference type="PROSITE" id="PS50110"/>
    </source>
</evidence>
<comment type="caution">
    <text evidence="4">The sequence shown here is derived from an EMBL/GenBank/DDBJ whole genome shotgun (WGS) entry which is preliminary data.</text>
</comment>
<dbReference type="SMART" id="SM00448">
    <property type="entry name" value="REC"/>
    <property type="match status" value="1"/>
</dbReference>
<proteinExistence type="predicted"/>
<dbReference type="CDD" id="cd17546">
    <property type="entry name" value="REC_hyHK_CKI1_RcsC-like"/>
    <property type="match status" value="1"/>
</dbReference>
<dbReference type="EMBL" id="JBHUDY010000001">
    <property type="protein sequence ID" value="MFD1612365.1"/>
    <property type="molecule type" value="Genomic_DNA"/>
</dbReference>
<evidence type="ECO:0000256" key="1">
    <source>
        <dbReference type="ARBA" id="ARBA00022553"/>
    </source>
</evidence>
<reference evidence="5" key="1">
    <citation type="journal article" date="2019" name="Int. J. Syst. Evol. Microbiol.">
        <title>The Global Catalogue of Microorganisms (GCM) 10K type strain sequencing project: providing services to taxonomists for standard genome sequencing and annotation.</title>
        <authorList>
            <consortium name="The Broad Institute Genomics Platform"/>
            <consortium name="The Broad Institute Genome Sequencing Center for Infectious Disease"/>
            <person name="Wu L."/>
            <person name="Ma J."/>
        </authorList>
    </citation>
    <scope>NUCLEOTIDE SEQUENCE [LARGE SCALE GENOMIC DNA]</scope>
    <source>
        <strain evidence="5">CGMCC 1.16275</strain>
    </source>
</reference>
<keyword evidence="5" id="KW-1185">Reference proteome</keyword>